<dbReference type="EMBL" id="MIJE01000008">
    <property type="protein sequence ID" value="OEF97617.1"/>
    <property type="molecule type" value="Genomic_DNA"/>
</dbReference>
<proteinExistence type="predicted"/>
<dbReference type="RefSeq" id="WP_069642672.1">
    <property type="nucleotide sequence ID" value="NZ_MIJE01000008.1"/>
</dbReference>
<dbReference type="OrthoDB" id="2376882at2"/>
<protein>
    <submittedName>
        <fullName evidence="1">Uncharacterized protein</fullName>
    </submittedName>
</protein>
<evidence type="ECO:0000313" key="2">
    <source>
        <dbReference type="Proteomes" id="UP000094296"/>
    </source>
</evidence>
<accession>A0A1E5G3I9</accession>
<sequence length="150" mass="17420">MKDSFTNNCPRGLNRGNKLYEGHRMMLPEHKEKVIESKRRDYSYAQKEIVVQEEEDKEQAVRKAIETGCIVEICWQETINPIKLNPEEYAAYLHKVFNPKAVRETEIRTEQGRIAGIFSAQGMLKCKLRSGNQLIPIESLLYIREISASY</sequence>
<name>A0A1E5G3I9_9FIRM</name>
<comment type="caution">
    <text evidence="1">The sequence shown here is derived from an EMBL/GenBank/DDBJ whole genome shotgun (WGS) entry which is preliminary data.</text>
</comment>
<dbReference type="Proteomes" id="UP000094296">
    <property type="component" value="Unassembled WGS sequence"/>
</dbReference>
<keyword evidence="2" id="KW-1185">Reference proteome</keyword>
<dbReference type="AlphaFoldDB" id="A0A1E5G3I9"/>
<reference evidence="1 2" key="1">
    <citation type="submission" date="2016-09" db="EMBL/GenBank/DDBJ databases">
        <title>Draft genome sequence for the type strain of Desulfuribacillus alkaliarsenatis AHT28, an obligately anaerobic, sulfidogenic bacterium isolated from Russian soda lake sediments.</title>
        <authorList>
            <person name="Abin C.A."/>
            <person name="Hollibaugh J.T."/>
        </authorList>
    </citation>
    <scope>NUCLEOTIDE SEQUENCE [LARGE SCALE GENOMIC DNA]</scope>
    <source>
        <strain evidence="1 2">AHT28</strain>
    </source>
</reference>
<dbReference type="STRING" id="766136.BHF68_14575"/>
<gene>
    <name evidence="1" type="ORF">BHF68_14575</name>
</gene>
<organism evidence="1 2">
    <name type="scientific">Desulfuribacillus alkaliarsenatis</name>
    <dbReference type="NCBI Taxonomy" id="766136"/>
    <lineage>
        <taxon>Bacteria</taxon>
        <taxon>Bacillati</taxon>
        <taxon>Bacillota</taxon>
        <taxon>Desulfuribacillia</taxon>
        <taxon>Desulfuribacillales</taxon>
        <taxon>Desulfuribacillaceae</taxon>
        <taxon>Desulfuribacillus</taxon>
    </lineage>
</organism>
<evidence type="ECO:0000313" key="1">
    <source>
        <dbReference type="EMBL" id="OEF97617.1"/>
    </source>
</evidence>